<feature type="transmembrane region" description="Helical" evidence="1">
    <location>
        <begin position="305"/>
        <end position="328"/>
    </location>
</feature>
<name>A0A9Q4KV73_9EURY</name>
<keyword evidence="3" id="KW-1185">Reference proteome</keyword>
<comment type="caution">
    <text evidence="2">The sequence shown here is derived from an EMBL/GenBank/DDBJ whole genome shotgun (WGS) entry which is preliminary data.</text>
</comment>
<keyword evidence="2" id="KW-0645">Protease</keyword>
<dbReference type="EMBL" id="JAKELO010000002">
    <property type="protein sequence ID" value="MDE4908070.1"/>
    <property type="molecule type" value="Genomic_DNA"/>
</dbReference>
<evidence type="ECO:0000313" key="3">
    <source>
        <dbReference type="Proteomes" id="UP001143747"/>
    </source>
</evidence>
<feature type="transmembrane region" description="Helical" evidence="1">
    <location>
        <begin position="504"/>
        <end position="525"/>
    </location>
</feature>
<feature type="transmembrane region" description="Helical" evidence="1">
    <location>
        <begin position="276"/>
        <end position="299"/>
    </location>
</feature>
<sequence>MLPPLRQILTIGKWEVRRSATTMPREVLPVAVVLFILLIVVTGYTQESGIHLQDRMYTAGVNSADTGAIILGDPRFTIYLGTAGDTDLTISPPDVRWGDTDRGKAALKAFQTDYNRYQTAQYNREDDLFAAYPLWIDVQYVRSELDFTATEAGTGVSGAPNPYVNPVPDRPVQVVDEPSADIGYTKEELRSELVGTEGEDSTVARYTDVVAGEGALGDFKTPSQLTPPLPFDAIVLVFVFIFPLYFTSQFYMMSVMNERIERRGEILLSSPLRPSAIVIGKMLPYLVVMIVVTTILSLTTGETTIVLAAVFPVILFFLAAALLIGMAARSFKELSFISIFFSTVATSYLFFPSIFANIHVISLISPLTLIIYAIEGTPFTLANYFYSTFLFWVTAAILFAICIINFNEERLFTLHPLREKVREYIGSAVSEKYPFVSLFGITLFSIPFVLMAQLMLLVLLFNLPMPFSLVVLIFAAAFIEEWAKSIGIYAIAVERPAFLTWRNVIFASLAVMAGFFLGEKLLLFATLAQISESIFGAALFSSLQVLWMPLTLHFTGAFITISLLKVFGKRVYPLALVVASLVHGMYNLYFITGGF</sequence>
<dbReference type="GO" id="GO:0008237">
    <property type="term" value="F:metallopeptidase activity"/>
    <property type="evidence" value="ECO:0007669"/>
    <property type="project" value="UniProtKB-KW"/>
</dbReference>
<evidence type="ECO:0000256" key="1">
    <source>
        <dbReference type="SAM" id="Phobius"/>
    </source>
</evidence>
<gene>
    <name evidence="2" type="ORF">L0665_05535</name>
</gene>
<feature type="transmembrane region" description="Helical" evidence="1">
    <location>
        <begin position="545"/>
        <end position="564"/>
    </location>
</feature>
<feature type="transmembrane region" description="Helical" evidence="1">
    <location>
        <begin position="27"/>
        <end position="45"/>
    </location>
</feature>
<keyword evidence="1" id="KW-1133">Transmembrane helix</keyword>
<dbReference type="AlphaFoldDB" id="A0A9Q4KV73"/>
<feature type="transmembrane region" description="Helical" evidence="1">
    <location>
        <begin position="384"/>
        <end position="406"/>
    </location>
</feature>
<reference evidence="2" key="1">
    <citation type="submission" date="2022-01" db="EMBL/GenBank/DDBJ databases">
        <title>Draft genome of Methanogenium marinum DSM 15558.</title>
        <authorList>
            <person name="Chen S.-C."/>
            <person name="You Y.-T."/>
        </authorList>
    </citation>
    <scope>NUCLEOTIDE SEQUENCE</scope>
    <source>
        <strain evidence="2">DSM 15558</strain>
    </source>
</reference>
<keyword evidence="2" id="KW-0482">Metalloprotease</keyword>
<keyword evidence="2" id="KW-0378">Hydrolase</keyword>
<dbReference type="RefSeq" id="WP_274924705.1">
    <property type="nucleotide sequence ID" value="NZ_JAKELO010000002.1"/>
</dbReference>
<proteinExistence type="predicted"/>
<accession>A0A9Q4KV73</accession>
<protein>
    <submittedName>
        <fullName evidence="2">PrsW family intramembrane metalloprotease</fullName>
    </submittedName>
</protein>
<feature type="transmembrane region" description="Helical" evidence="1">
    <location>
        <begin position="435"/>
        <end position="461"/>
    </location>
</feature>
<keyword evidence="1" id="KW-0812">Transmembrane</keyword>
<keyword evidence="1" id="KW-0472">Membrane</keyword>
<dbReference type="PANTHER" id="PTHR43471">
    <property type="entry name" value="ABC TRANSPORTER PERMEASE"/>
    <property type="match status" value="1"/>
</dbReference>
<evidence type="ECO:0000313" key="2">
    <source>
        <dbReference type="EMBL" id="MDE4908070.1"/>
    </source>
</evidence>
<feature type="transmembrane region" description="Helical" evidence="1">
    <location>
        <begin position="233"/>
        <end position="255"/>
    </location>
</feature>
<feature type="transmembrane region" description="Helical" evidence="1">
    <location>
        <begin position="467"/>
        <end position="492"/>
    </location>
</feature>
<feature type="transmembrane region" description="Helical" evidence="1">
    <location>
        <begin position="571"/>
        <end position="591"/>
    </location>
</feature>
<organism evidence="2 3">
    <name type="scientific">Methanogenium marinum</name>
    <dbReference type="NCBI Taxonomy" id="348610"/>
    <lineage>
        <taxon>Archaea</taxon>
        <taxon>Methanobacteriati</taxon>
        <taxon>Methanobacteriota</taxon>
        <taxon>Stenosarchaea group</taxon>
        <taxon>Methanomicrobia</taxon>
        <taxon>Methanomicrobiales</taxon>
        <taxon>Methanomicrobiaceae</taxon>
        <taxon>Methanogenium</taxon>
    </lineage>
</organism>
<dbReference type="Proteomes" id="UP001143747">
    <property type="component" value="Unassembled WGS sequence"/>
</dbReference>